<protein>
    <submittedName>
        <fullName evidence="1">Major capsid protein</fullName>
    </submittedName>
</protein>
<reference evidence="1" key="1">
    <citation type="journal article" date="2021" name="Proc. Natl. Acad. Sci. U.S.A.">
        <title>A Catalog of Tens of Thousands of Viruses from Human Metagenomes Reveals Hidden Associations with Chronic Diseases.</title>
        <authorList>
            <person name="Tisza M.J."/>
            <person name="Buck C.B."/>
        </authorList>
    </citation>
    <scope>NUCLEOTIDE SEQUENCE</scope>
    <source>
        <strain evidence="1">CtM3g2</strain>
    </source>
</reference>
<dbReference type="EMBL" id="BK014738">
    <property type="protein sequence ID" value="DAD73514.1"/>
    <property type="molecule type" value="Genomic_DNA"/>
</dbReference>
<organism evidence="1">
    <name type="scientific">Siphoviridae sp. ctM3g2</name>
    <dbReference type="NCBI Taxonomy" id="2826255"/>
    <lineage>
        <taxon>Viruses</taxon>
        <taxon>Duplodnaviria</taxon>
        <taxon>Heunggongvirae</taxon>
        <taxon>Uroviricota</taxon>
        <taxon>Caudoviricetes</taxon>
    </lineage>
</organism>
<sequence>MAHTNQERWATLVDAKLRSQLVTRDNLIFNNRYEGDPKAGKVKIPVRDTEVAVKTYNKSKGVDASEGSTAYIDLSIDHDEAVNELIDGFDAASVPDGIVAERLDSAGYSLALSIDKASINALEGASGATVSATKTAATETTAYKLALEAKRVLSRKGVPADGRFLIASPEYLEVLMLDEHYIKQGDLSQTLVQQGVIGRIAGFNVFESNNMDFESTTRVASKKTTTEFIAGHPNWCHRVMEWQVPVHLQDLNGSGKFIGASAVQGRKVYGLTVSKPQTLYIKRTETAVG</sequence>
<name>A0A8S5LUF0_9CAUD</name>
<evidence type="ECO:0000313" key="1">
    <source>
        <dbReference type="EMBL" id="DAD73514.1"/>
    </source>
</evidence>
<accession>A0A8S5LUF0</accession>
<proteinExistence type="predicted"/>